<feature type="domain" description="ATP synthase epsilon subunit C-terminal" evidence="11">
    <location>
        <begin position="87"/>
        <end position="131"/>
    </location>
</feature>
<keyword evidence="7 9" id="KW-0139">CF(1)</keyword>
<evidence type="ECO:0000313" key="14">
    <source>
        <dbReference type="Proteomes" id="UP000641741"/>
    </source>
</evidence>
<dbReference type="InterPro" id="IPR001469">
    <property type="entry name" value="ATP_synth_F1_dsu/esu"/>
</dbReference>
<name>A0ABR7GL77_9FIRM</name>
<comment type="function">
    <text evidence="9">Produces ATP from ADP in the presence of a proton gradient across the membrane.</text>
</comment>
<dbReference type="InterPro" id="IPR036794">
    <property type="entry name" value="ATP_F1_dsu/esu_C_sf"/>
</dbReference>
<dbReference type="PANTHER" id="PTHR13822">
    <property type="entry name" value="ATP SYNTHASE DELTA/EPSILON CHAIN"/>
    <property type="match status" value="1"/>
</dbReference>
<evidence type="ECO:0000259" key="11">
    <source>
        <dbReference type="Pfam" id="PF00401"/>
    </source>
</evidence>
<evidence type="ECO:0000256" key="10">
    <source>
        <dbReference type="RuleBase" id="RU003656"/>
    </source>
</evidence>
<dbReference type="Gene3D" id="1.20.5.440">
    <property type="entry name" value="ATP synthase delta/epsilon subunit, C-terminal domain"/>
    <property type="match status" value="1"/>
</dbReference>
<reference evidence="13 14" key="1">
    <citation type="submission" date="2020-08" db="EMBL/GenBank/DDBJ databases">
        <title>Genome public.</title>
        <authorList>
            <person name="Liu C."/>
            <person name="Sun Q."/>
        </authorList>
    </citation>
    <scope>NUCLEOTIDE SEQUENCE [LARGE SCALE GENOMIC DNA]</scope>
    <source>
        <strain evidence="13 14">M2</strain>
    </source>
</reference>
<dbReference type="CDD" id="cd12152">
    <property type="entry name" value="F1-ATPase_delta"/>
    <property type="match status" value="1"/>
</dbReference>
<dbReference type="Gene3D" id="2.60.15.10">
    <property type="entry name" value="F0F1 ATP synthase delta/epsilon subunit, N-terminal"/>
    <property type="match status" value="1"/>
</dbReference>
<evidence type="ECO:0000256" key="4">
    <source>
        <dbReference type="ARBA" id="ARBA00022475"/>
    </source>
</evidence>
<comment type="subunit">
    <text evidence="9 10">F-type ATPases have 2 components, CF(1) - the catalytic core - and CF(0) - the membrane proton channel. CF(1) has five subunits: alpha(3), beta(3), gamma(1), delta(1), epsilon(1). CF(0) has three main subunits: a, b and c.</text>
</comment>
<evidence type="ECO:0000256" key="8">
    <source>
        <dbReference type="ARBA" id="ARBA00023310"/>
    </source>
</evidence>
<dbReference type="PANTHER" id="PTHR13822:SF10">
    <property type="entry name" value="ATP SYNTHASE EPSILON CHAIN, CHLOROPLASTIC"/>
    <property type="match status" value="1"/>
</dbReference>
<dbReference type="NCBIfam" id="TIGR01216">
    <property type="entry name" value="ATP_synt_epsi"/>
    <property type="match status" value="1"/>
</dbReference>
<proteinExistence type="inferred from homology"/>
<evidence type="ECO:0000256" key="5">
    <source>
        <dbReference type="ARBA" id="ARBA00023065"/>
    </source>
</evidence>
<comment type="caution">
    <text evidence="13">The sequence shown here is derived from an EMBL/GenBank/DDBJ whole genome shotgun (WGS) entry which is preliminary data.</text>
</comment>
<evidence type="ECO:0000313" key="13">
    <source>
        <dbReference type="EMBL" id="MBC5695066.1"/>
    </source>
</evidence>
<comment type="similarity">
    <text evidence="2 9 10">Belongs to the ATPase epsilon chain family.</text>
</comment>
<keyword evidence="6 9" id="KW-0472">Membrane</keyword>
<comment type="subcellular location">
    <subcellularLocation>
        <location evidence="1 9">Cell membrane</location>
        <topology evidence="1 9">Peripheral membrane protein</topology>
    </subcellularLocation>
</comment>
<dbReference type="InterPro" id="IPR020547">
    <property type="entry name" value="ATP_synth_F1_esu_C"/>
</dbReference>
<evidence type="ECO:0000256" key="7">
    <source>
        <dbReference type="ARBA" id="ARBA00023196"/>
    </source>
</evidence>
<dbReference type="EMBL" id="JACOPK010000003">
    <property type="protein sequence ID" value="MBC5695066.1"/>
    <property type="molecule type" value="Genomic_DNA"/>
</dbReference>
<keyword evidence="5 9" id="KW-0406">Ion transport</keyword>
<dbReference type="Pfam" id="PF02823">
    <property type="entry name" value="ATP-synt_DE_N"/>
    <property type="match status" value="1"/>
</dbReference>
<keyword evidence="14" id="KW-1185">Reference proteome</keyword>
<evidence type="ECO:0000256" key="9">
    <source>
        <dbReference type="HAMAP-Rule" id="MF_00530"/>
    </source>
</evidence>
<dbReference type="HAMAP" id="MF_00530">
    <property type="entry name" value="ATP_synth_epsil_bac"/>
    <property type="match status" value="1"/>
</dbReference>
<gene>
    <name evidence="9" type="primary">atpC</name>
    <name evidence="13" type="ORF">H8S02_03785</name>
</gene>
<sequence>MENTFYLEIITPDRQFYTGPADSLVMPALDGEYGVQPGHEPVVTALRPGTVRFHAEGVRHEVVVSDGFAEIMPDYVILLVSSAERPEEIDRKRAERARERAEERLRQKQSIREYHLSKAALARAMARLKATR</sequence>
<dbReference type="InterPro" id="IPR036771">
    <property type="entry name" value="ATPsynth_dsu/esu_N"/>
</dbReference>
<evidence type="ECO:0000256" key="2">
    <source>
        <dbReference type="ARBA" id="ARBA00005712"/>
    </source>
</evidence>
<evidence type="ECO:0000256" key="1">
    <source>
        <dbReference type="ARBA" id="ARBA00004202"/>
    </source>
</evidence>
<evidence type="ECO:0000259" key="12">
    <source>
        <dbReference type="Pfam" id="PF02823"/>
    </source>
</evidence>
<dbReference type="InterPro" id="IPR020546">
    <property type="entry name" value="ATP_synth_F1_dsu/esu_N"/>
</dbReference>
<organism evidence="13 14">
    <name type="scientific">Agathobaculum hominis</name>
    <dbReference type="NCBI Taxonomy" id="2763014"/>
    <lineage>
        <taxon>Bacteria</taxon>
        <taxon>Bacillati</taxon>
        <taxon>Bacillota</taxon>
        <taxon>Clostridia</taxon>
        <taxon>Eubacteriales</taxon>
        <taxon>Butyricicoccaceae</taxon>
        <taxon>Agathobaculum</taxon>
    </lineage>
</organism>
<dbReference type="NCBIfam" id="NF009980">
    <property type="entry name" value="PRK13446.1"/>
    <property type="match status" value="1"/>
</dbReference>
<feature type="domain" description="ATP synthase F1 complex delta/epsilon subunit N-terminal" evidence="12">
    <location>
        <begin position="6"/>
        <end position="83"/>
    </location>
</feature>
<evidence type="ECO:0000256" key="3">
    <source>
        <dbReference type="ARBA" id="ARBA00022448"/>
    </source>
</evidence>
<keyword evidence="4 9" id="KW-1003">Cell membrane</keyword>
<dbReference type="SUPFAM" id="SSF46604">
    <property type="entry name" value="Epsilon subunit of F1F0-ATP synthase C-terminal domain"/>
    <property type="match status" value="1"/>
</dbReference>
<dbReference type="SUPFAM" id="SSF51344">
    <property type="entry name" value="Epsilon subunit of F1F0-ATP synthase N-terminal domain"/>
    <property type="match status" value="1"/>
</dbReference>
<keyword evidence="8 9" id="KW-0066">ATP synthesis</keyword>
<keyword evidence="9" id="KW-0375">Hydrogen ion transport</keyword>
<protein>
    <recommendedName>
        <fullName evidence="9">ATP synthase epsilon chain</fullName>
    </recommendedName>
    <alternativeName>
        <fullName evidence="9">ATP synthase F1 sector epsilon subunit</fullName>
    </alternativeName>
    <alternativeName>
        <fullName evidence="9">F-ATPase epsilon subunit</fullName>
    </alternativeName>
</protein>
<accession>A0ABR7GL77</accession>
<evidence type="ECO:0000256" key="6">
    <source>
        <dbReference type="ARBA" id="ARBA00023136"/>
    </source>
</evidence>
<dbReference type="Pfam" id="PF00401">
    <property type="entry name" value="ATP-synt_DE"/>
    <property type="match status" value="1"/>
</dbReference>
<keyword evidence="3 9" id="KW-0813">Transport</keyword>
<dbReference type="Proteomes" id="UP000641741">
    <property type="component" value="Unassembled WGS sequence"/>
</dbReference>
<dbReference type="RefSeq" id="WP_118686003.1">
    <property type="nucleotide sequence ID" value="NZ_JACOPK010000003.1"/>
</dbReference>